<dbReference type="HOGENOM" id="CLU_198432_0_0_6"/>
<evidence type="ECO:0000313" key="1">
    <source>
        <dbReference type="EMBL" id="AGA32716.1"/>
    </source>
</evidence>
<reference evidence="1" key="1">
    <citation type="submission" date="2015-12" db="EMBL/GenBank/DDBJ databases">
        <authorList>
            <person name="Tikhonova T.V."/>
            <person name="Pavlov A.R."/>
            <person name="Beletsky A.V."/>
            <person name="Mardanov A.V."/>
            <person name="Sorokin D.Y."/>
            <person name="Ravin N.V."/>
            <person name="Popov V.O."/>
        </authorList>
    </citation>
    <scope>NUCLEOTIDE SEQUENCE</scope>
    <source>
        <strain evidence="1">DSM 14787</strain>
    </source>
</reference>
<dbReference type="eggNOG" id="ENOG5033HJ5">
    <property type="taxonomic scope" value="Bacteria"/>
</dbReference>
<dbReference type="EMBL" id="CP003989">
    <property type="protein sequence ID" value="AGA32716.1"/>
    <property type="molecule type" value="Genomic_DNA"/>
</dbReference>
<evidence type="ECO:0008006" key="3">
    <source>
        <dbReference type="Google" id="ProtNLM"/>
    </source>
</evidence>
<dbReference type="KEGG" id="tni:TVNIR_1032"/>
<dbReference type="AlphaFoldDB" id="L0DWG6"/>
<dbReference type="OrthoDB" id="5771502at2"/>
<dbReference type="PATRIC" id="fig|1255043.3.peg.1038"/>
<accession>L0DWG6</accession>
<dbReference type="RefSeq" id="WP_015257856.1">
    <property type="nucleotide sequence ID" value="NC_019902.2"/>
</dbReference>
<organism evidence="1 2">
    <name type="scientific">Thioalkalivibrio nitratireducens (strain DSM 14787 / UNIQEM 213 / ALEN2)</name>
    <dbReference type="NCBI Taxonomy" id="1255043"/>
    <lineage>
        <taxon>Bacteria</taxon>
        <taxon>Pseudomonadati</taxon>
        <taxon>Pseudomonadota</taxon>
        <taxon>Gammaproteobacteria</taxon>
        <taxon>Chromatiales</taxon>
        <taxon>Ectothiorhodospiraceae</taxon>
        <taxon>Thioalkalivibrio</taxon>
    </lineage>
</organism>
<sequence length="75" mass="8573">MNQADVLIHIDEDLNSDRIHEMERALSLHEGVISVCMHERRRHLLVVDYEPGRVRPVDLLSRVRADGLHAALIGL</sequence>
<evidence type="ECO:0000313" key="2">
    <source>
        <dbReference type="Proteomes" id="UP000010809"/>
    </source>
</evidence>
<keyword evidence="2" id="KW-1185">Reference proteome</keyword>
<proteinExistence type="predicted"/>
<name>L0DWG6_THIND</name>
<gene>
    <name evidence="1" type="ordered locus">TVNIR_1032</name>
</gene>
<dbReference type="Proteomes" id="UP000010809">
    <property type="component" value="Chromosome"/>
</dbReference>
<protein>
    <recommendedName>
        <fullName evidence="3">ATP-binding protein</fullName>
    </recommendedName>
</protein>